<protein>
    <recommendedName>
        <fullName evidence="6">TNFR-Cys domain-containing protein</fullName>
    </recommendedName>
</protein>
<evidence type="ECO:0000256" key="3">
    <source>
        <dbReference type="SAM" id="SignalP"/>
    </source>
</evidence>
<dbReference type="STRING" id="56646.A0A2L2TIM4"/>
<dbReference type="KEGG" id="fvn:FVRRES_04516"/>
<comment type="similarity">
    <text evidence="1">Belongs to the STIG1 family.</text>
</comment>
<accession>A0A2L2TIM4</accession>
<keyword evidence="2 3" id="KW-0732">Signal</keyword>
<dbReference type="OrthoDB" id="5076308at2759"/>
<evidence type="ECO:0000313" key="4">
    <source>
        <dbReference type="EMBL" id="CEI60080.1"/>
    </source>
</evidence>
<proteinExistence type="inferred from homology"/>
<evidence type="ECO:0000256" key="2">
    <source>
        <dbReference type="ARBA" id="ARBA00022729"/>
    </source>
</evidence>
<dbReference type="Proteomes" id="UP000245910">
    <property type="component" value="Chromosome II"/>
</dbReference>
<dbReference type="RefSeq" id="XP_025583800.1">
    <property type="nucleotide sequence ID" value="XM_025732834.2"/>
</dbReference>
<evidence type="ECO:0000256" key="1">
    <source>
        <dbReference type="ARBA" id="ARBA00006010"/>
    </source>
</evidence>
<name>A0A2L2TIM4_9HYPO</name>
<feature type="signal peptide" evidence="3">
    <location>
        <begin position="1"/>
        <end position="18"/>
    </location>
</feature>
<evidence type="ECO:0008006" key="6">
    <source>
        <dbReference type="Google" id="ProtNLM"/>
    </source>
</evidence>
<sequence length="294" mass="29507">MFKFLPVLLFAIVGSVFAENYKNPGYGDYGNNQCAKWCAANFRHSGKTCTAPAAKGKGPCYDCGPKSTNRAKKLCNGVCKDTKSDSANCGKCGKSCKKDTEKCQGGSCVPSCPAGKTKCGSSCVDTKSDNANCGKCGISCKKDTEKCQGGSCVPSCPAGKTKCGSSCVDTKTDPQNCGECGKTCPSGECENGACVAPGCAGQTCDTFTACGPGGSCVCASVAGGRGFCADGQTPCSGLADCNASVDCPSGQVCVVGSCCTRNVCISADTCTNPASKAAFKKVSGDTVGSRSGGM</sequence>
<dbReference type="Pfam" id="PF04885">
    <property type="entry name" value="Stig1"/>
    <property type="match status" value="1"/>
</dbReference>
<keyword evidence="5" id="KW-1185">Reference proteome</keyword>
<dbReference type="GeneID" id="37256155"/>
<feature type="chain" id="PRO_5014817929" description="TNFR-Cys domain-containing protein" evidence="3">
    <location>
        <begin position="19"/>
        <end position="294"/>
    </location>
</feature>
<reference evidence="5" key="1">
    <citation type="submission" date="2014-10" db="EMBL/GenBank/DDBJ databases">
        <authorList>
            <person name="King R."/>
        </authorList>
    </citation>
    <scope>NUCLEOTIDE SEQUENCE [LARGE SCALE GENOMIC DNA]</scope>
    <source>
        <strain evidence="5">A3/5</strain>
    </source>
</reference>
<dbReference type="EMBL" id="LN649230">
    <property type="protein sequence ID" value="CEI60080.1"/>
    <property type="molecule type" value="Genomic_DNA"/>
</dbReference>
<organism evidence="4 5">
    <name type="scientific">Fusarium venenatum</name>
    <dbReference type="NCBI Taxonomy" id="56646"/>
    <lineage>
        <taxon>Eukaryota</taxon>
        <taxon>Fungi</taxon>
        <taxon>Dikarya</taxon>
        <taxon>Ascomycota</taxon>
        <taxon>Pezizomycotina</taxon>
        <taxon>Sordariomycetes</taxon>
        <taxon>Hypocreomycetidae</taxon>
        <taxon>Hypocreales</taxon>
        <taxon>Nectriaceae</taxon>
        <taxon>Fusarium</taxon>
    </lineage>
</organism>
<evidence type="ECO:0000313" key="5">
    <source>
        <dbReference type="Proteomes" id="UP000245910"/>
    </source>
</evidence>
<dbReference type="InterPro" id="IPR006969">
    <property type="entry name" value="Stig-like"/>
</dbReference>
<dbReference type="AlphaFoldDB" id="A0A2L2TIM4"/>